<keyword evidence="3" id="KW-1185">Reference proteome</keyword>
<feature type="compositionally biased region" description="Polar residues" evidence="1">
    <location>
        <begin position="600"/>
        <end position="614"/>
    </location>
</feature>
<feature type="compositionally biased region" description="Polar residues" evidence="1">
    <location>
        <begin position="1323"/>
        <end position="1334"/>
    </location>
</feature>
<feature type="compositionally biased region" description="Acidic residues" evidence="1">
    <location>
        <begin position="1367"/>
        <end position="1378"/>
    </location>
</feature>
<feature type="region of interest" description="Disordered" evidence="1">
    <location>
        <begin position="705"/>
        <end position="755"/>
    </location>
</feature>
<proteinExistence type="predicted"/>
<feature type="region of interest" description="Disordered" evidence="1">
    <location>
        <begin position="1"/>
        <end position="235"/>
    </location>
</feature>
<feature type="compositionally biased region" description="Basic residues" evidence="1">
    <location>
        <begin position="677"/>
        <end position="686"/>
    </location>
</feature>
<feature type="compositionally biased region" description="Low complexity" evidence="1">
    <location>
        <begin position="129"/>
        <end position="140"/>
    </location>
</feature>
<feature type="region of interest" description="Disordered" evidence="1">
    <location>
        <begin position="374"/>
        <end position="526"/>
    </location>
</feature>
<feature type="compositionally biased region" description="Low complexity" evidence="1">
    <location>
        <begin position="641"/>
        <end position="660"/>
    </location>
</feature>
<feature type="compositionally biased region" description="Low complexity" evidence="1">
    <location>
        <begin position="478"/>
        <end position="526"/>
    </location>
</feature>
<feature type="region of interest" description="Disordered" evidence="1">
    <location>
        <begin position="551"/>
        <end position="615"/>
    </location>
</feature>
<feature type="compositionally biased region" description="Polar residues" evidence="1">
    <location>
        <begin position="1217"/>
        <end position="1239"/>
    </location>
</feature>
<feature type="compositionally biased region" description="Low complexity" evidence="1">
    <location>
        <begin position="1174"/>
        <end position="1189"/>
    </location>
</feature>
<feature type="compositionally biased region" description="Gly residues" evidence="1">
    <location>
        <begin position="960"/>
        <end position="979"/>
    </location>
</feature>
<feature type="region of interest" description="Disordered" evidence="1">
    <location>
        <begin position="293"/>
        <end position="359"/>
    </location>
</feature>
<dbReference type="Proteomes" id="UP000521872">
    <property type="component" value="Unassembled WGS sequence"/>
</dbReference>
<feature type="compositionally biased region" description="Low complexity" evidence="1">
    <location>
        <begin position="53"/>
        <end position="63"/>
    </location>
</feature>
<feature type="compositionally biased region" description="Polar residues" evidence="1">
    <location>
        <begin position="1150"/>
        <end position="1173"/>
    </location>
</feature>
<feature type="compositionally biased region" description="Low complexity" evidence="1">
    <location>
        <begin position="795"/>
        <end position="807"/>
    </location>
</feature>
<feature type="compositionally biased region" description="Polar residues" evidence="1">
    <location>
        <begin position="390"/>
        <end position="409"/>
    </location>
</feature>
<feature type="region of interest" description="Disordered" evidence="1">
    <location>
        <begin position="1202"/>
        <end position="1400"/>
    </location>
</feature>
<comment type="caution">
    <text evidence="2">The sequence shown here is derived from an EMBL/GenBank/DDBJ whole genome shotgun (WGS) entry which is preliminary data.</text>
</comment>
<evidence type="ECO:0000256" key="1">
    <source>
        <dbReference type="SAM" id="MobiDB-lite"/>
    </source>
</evidence>
<name>A0A8H4QU98_9AGAR</name>
<feature type="compositionally biased region" description="Basic and acidic residues" evidence="1">
    <location>
        <begin position="1335"/>
        <end position="1355"/>
    </location>
</feature>
<feature type="compositionally biased region" description="Low complexity" evidence="1">
    <location>
        <begin position="377"/>
        <end position="389"/>
    </location>
</feature>
<feature type="compositionally biased region" description="Acidic residues" evidence="1">
    <location>
        <begin position="1254"/>
        <end position="1267"/>
    </location>
</feature>
<feature type="compositionally biased region" description="Basic residues" evidence="1">
    <location>
        <begin position="1310"/>
        <end position="1321"/>
    </location>
</feature>
<feature type="compositionally biased region" description="Low complexity" evidence="1">
    <location>
        <begin position="323"/>
        <end position="354"/>
    </location>
</feature>
<feature type="compositionally biased region" description="Low complexity" evidence="1">
    <location>
        <begin position="944"/>
        <end position="958"/>
    </location>
</feature>
<feature type="region of interest" description="Disordered" evidence="1">
    <location>
        <begin position="844"/>
        <end position="889"/>
    </location>
</feature>
<feature type="region of interest" description="Disordered" evidence="1">
    <location>
        <begin position="931"/>
        <end position="1190"/>
    </location>
</feature>
<reference evidence="2 3" key="1">
    <citation type="submission" date="2019-12" db="EMBL/GenBank/DDBJ databases">
        <authorList>
            <person name="Floudas D."/>
            <person name="Bentzer J."/>
            <person name="Ahren D."/>
            <person name="Johansson T."/>
            <person name="Persson P."/>
            <person name="Tunlid A."/>
        </authorList>
    </citation>
    <scope>NUCLEOTIDE SEQUENCE [LARGE SCALE GENOMIC DNA]</scope>
    <source>
        <strain evidence="2 3">CBS 102.39</strain>
    </source>
</reference>
<protein>
    <submittedName>
        <fullName evidence="2">Uncharacterized protein</fullName>
    </submittedName>
</protein>
<feature type="region of interest" description="Disordered" evidence="1">
    <location>
        <begin position="629"/>
        <end position="687"/>
    </location>
</feature>
<feature type="region of interest" description="Disordered" evidence="1">
    <location>
        <begin position="795"/>
        <end position="818"/>
    </location>
</feature>
<feature type="compositionally biased region" description="Low complexity" evidence="1">
    <location>
        <begin position="422"/>
        <end position="445"/>
    </location>
</feature>
<feature type="compositionally biased region" description="Polar residues" evidence="1">
    <location>
        <begin position="871"/>
        <end position="887"/>
    </location>
</feature>
<evidence type="ECO:0000313" key="3">
    <source>
        <dbReference type="Proteomes" id="UP000521872"/>
    </source>
</evidence>
<feature type="compositionally biased region" description="Low complexity" evidence="1">
    <location>
        <begin position="90"/>
        <end position="122"/>
    </location>
</feature>
<feature type="compositionally biased region" description="Polar residues" evidence="1">
    <location>
        <begin position="446"/>
        <end position="460"/>
    </location>
</feature>
<gene>
    <name evidence="2" type="ORF">D9613_008296</name>
</gene>
<feature type="compositionally biased region" description="Low complexity" evidence="1">
    <location>
        <begin position="990"/>
        <end position="1005"/>
    </location>
</feature>
<feature type="compositionally biased region" description="Low complexity" evidence="1">
    <location>
        <begin position="1281"/>
        <end position="1306"/>
    </location>
</feature>
<evidence type="ECO:0000313" key="2">
    <source>
        <dbReference type="EMBL" id="KAF4616983.1"/>
    </source>
</evidence>
<dbReference type="EMBL" id="JAACJL010000031">
    <property type="protein sequence ID" value="KAF4616983.1"/>
    <property type="molecule type" value="Genomic_DNA"/>
</dbReference>
<feature type="compositionally biased region" description="Gly residues" evidence="1">
    <location>
        <begin position="1047"/>
        <end position="1059"/>
    </location>
</feature>
<sequence length="1446" mass="147928">MALSVSGFPEPSRHASAPSEVFTGDGGGGVQDAGFGKAGLMNSPRLRGLFGASSSSGVGSSSSKRPDTRNPPTTSKQDAEGSGGLGISGATEESSQSSSATATTPPTTPSLSFSTSSFEPLPQAEYELELQLPPMAALPPLDIPRPSGSKRPGLPPLPSRKTTQSPVRLGPNLSRLDIAASWARSPPTLHQPHPKALPPSVVIQEWKGGNSANNVSLSTSPPQQPRPLPSVPANTVDSAKAVSNAVAGPSKHANAISATTVPVAGPSSRHASNAVAGSSKHVNAVAGSSKQVNAVAGPSKQANAAAGSSKHPDALTITPAPPTATTSSTSSSTSSSPPTSKVIITQTTAQSQQTHKNTTSLSMRYQPLVAEPQAECSNSAAATASGSSSKNPSSDAATTATNQSNSVMISSPVRPLPRIPPTTTAISTSVSAASSSSSGSSTSTSNLHPEQSTAGPSSRTTPPPRVNRPKTSPSPITGFALPSPGPSSGLSFGNNGKSAASATTTTSSSSIITASTASSGGMSSSFSRSPFDTITTGHLNINGSKVLPARAHPNAQQHAHAHARRANSPPLPVGGSTKLLPPRARSHSRPRRDRSLDSFYANSTSTSKPPSRVSSPIMAAAGFGINNFPSPSPGSNGGVNGVSSPTGARSPRSLPSPTSTVIGGARPIPKKSGTLSHHNHHHHHNNTNKTALHIQTSTTSLAAFGSSSLPSKSFAAGSSHGGSTWVVTSPSGRRSQPPSPPTGPVKPRSNTMAAGSGMTLHAPVASSRVLPKILVDAAPVLPVPVGPAVSVSTAVASSPSSLSSTSVGGAGSSSGKGKEVAGAAGIILDLHSILETQSIDSGMHNHPIEALSDDSEAPPVESASAPLDKASPTSPIVGTPTADSSESPIEAYIYDPDQDMSLSRSPSPIRYARPESAGLFLSDTDLEEEITYAPGPSAYDSETSSGVSSRASSVDASGLVAGGLGAGGLGGGGGTGGGGGRRRRRTQQLRSYRNSYRPRSGRSSPPYIPYERPSSPAREVVQPTVPVGTVEGKRDSKSKKKKARSYFGGGGGGGAGGSTPGTRASSPERKSRSRQPRRLAEAVSTALEEVRNRGRGGSSSPKRKGKADGNSSSSNNLLVPGGGAGAGSQMEMEVLDISLPSLTRRETDGTIDTRSSVSDSQNASLNPSQVQIYTTTSTGNATSSARSSAKVGWAKVIGRKKSEIGDVSSSASGSAAQLNVEQEVSWTETWTTSQGSKPSKSTHRRVGSLGAREDDADPMANADEEDETYKTPGITLSKIETTITSTVTVTRPPSSSVSTPFSGFSITGKSKNKDKDKKRRAMSVTTPSTGSTTDRFGDKPRLIVHKTYEGHEGGHDVGGWVDLRNADDDDDEEDELDEDGVRVKRGRKRSSGGARRASLDEGEVVVVTTKRVKREVDVDGELWDHEQETGMADVIQDLRSLKASRG</sequence>
<accession>A0A8H4QU98</accession>
<organism evidence="2 3">
    <name type="scientific">Agrocybe pediades</name>
    <dbReference type="NCBI Taxonomy" id="84607"/>
    <lineage>
        <taxon>Eukaryota</taxon>
        <taxon>Fungi</taxon>
        <taxon>Dikarya</taxon>
        <taxon>Basidiomycota</taxon>
        <taxon>Agaricomycotina</taxon>
        <taxon>Agaricomycetes</taxon>
        <taxon>Agaricomycetidae</taxon>
        <taxon>Agaricales</taxon>
        <taxon>Agaricineae</taxon>
        <taxon>Strophariaceae</taxon>
        <taxon>Agrocybe</taxon>
    </lineage>
</organism>